<sequence>MITPITVENIPAFLDFVQPESAIKVVRANKPSIKHIIPIILGNMKSLEVTFFRYPPGVVIIEILVIAKTLTRKQAADTVAVLNSLLLSLSDLSETIRLATIAMENPLSKALIKMS</sequence>
<reference evidence="1 2" key="1">
    <citation type="submission" date="2020-12" db="EMBL/GenBank/DDBJ databases">
        <title>Aureibaculum luteum sp. nov. and Aureibaculum flavum sp. nov., novel members of the family Flavobacteriaceae isolated from Antarctic intertidal sediments.</title>
        <authorList>
            <person name="He X."/>
            <person name="Zhang X."/>
        </authorList>
    </citation>
    <scope>NUCLEOTIDE SEQUENCE [LARGE SCALE GENOMIC DNA]</scope>
    <source>
        <strain evidence="1 2">A20</strain>
    </source>
</reference>
<gene>
    <name evidence="1" type="ORF">JBL43_04225</name>
</gene>
<organism evidence="1 2">
    <name type="scientific">Aureibaculum flavum</name>
    <dbReference type="NCBI Taxonomy" id="2795986"/>
    <lineage>
        <taxon>Bacteria</taxon>
        <taxon>Pseudomonadati</taxon>
        <taxon>Bacteroidota</taxon>
        <taxon>Flavobacteriia</taxon>
        <taxon>Flavobacteriales</taxon>
        <taxon>Flavobacteriaceae</taxon>
        <taxon>Aureibaculum</taxon>
    </lineage>
</organism>
<dbReference type="RefSeq" id="WP_198840228.1">
    <property type="nucleotide sequence ID" value="NZ_JAEHFJ010000002.1"/>
</dbReference>
<dbReference type="Proteomes" id="UP000623301">
    <property type="component" value="Unassembled WGS sequence"/>
</dbReference>
<evidence type="ECO:0000313" key="2">
    <source>
        <dbReference type="Proteomes" id="UP000623301"/>
    </source>
</evidence>
<comment type="caution">
    <text evidence="1">The sequence shown here is derived from an EMBL/GenBank/DDBJ whole genome shotgun (WGS) entry which is preliminary data.</text>
</comment>
<dbReference type="EMBL" id="JAEHFJ010000002">
    <property type="protein sequence ID" value="MBJ2173428.1"/>
    <property type="molecule type" value="Genomic_DNA"/>
</dbReference>
<keyword evidence="2" id="KW-1185">Reference proteome</keyword>
<proteinExistence type="predicted"/>
<protein>
    <submittedName>
        <fullName evidence="1">Uncharacterized protein</fullName>
    </submittedName>
</protein>
<evidence type="ECO:0000313" key="1">
    <source>
        <dbReference type="EMBL" id="MBJ2173428.1"/>
    </source>
</evidence>
<name>A0ABS0WN75_9FLAO</name>
<accession>A0ABS0WN75</accession>